<name>A0ABQ9ZLR7_9CRUS</name>
<feature type="domain" description="CxC3 like cysteine cluster" evidence="1">
    <location>
        <begin position="4"/>
        <end position="55"/>
    </location>
</feature>
<comment type="caution">
    <text evidence="2">The sequence shown here is derived from an EMBL/GenBank/DDBJ whole genome shotgun (WGS) entry which is preliminary data.</text>
</comment>
<keyword evidence="3" id="KW-1185">Reference proteome</keyword>
<gene>
    <name evidence="2" type="ORF">OUZ56_026429</name>
</gene>
<reference evidence="2 3" key="1">
    <citation type="journal article" date="2023" name="Nucleic Acids Res.">
        <title>The hologenome of Daphnia magna reveals possible DNA methylation and microbiome-mediated evolution of the host genome.</title>
        <authorList>
            <person name="Chaturvedi A."/>
            <person name="Li X."/>
            <person name="Dhandapani V."/>
            <person name="Marshall H."/>
            <person name="Kissane S."/>
            <person name="Cuenca-Cambronero M."/>
            <person name="Asole G."/>
            <person name="Calvet F."/>
            <person name="Ruiz-Romero M."/>
            <person name="Marangio P."/>
            <person name="Guigo R."/>
            <person name="Rago D."/>
            <person name="Mirbahai L."/>
            <person name="Eastwood N."/>
            <person name="Colbourne J.K."/>
            <person name="Zhou J."/>
            <person name="Mallon E."/>
            <person name="Orsini L."/>
        </authorList>
    </citation>
    <scope>NUCLEOTIDE SEQUENCE [LARGE SCALE GENOMIC DNA]</scope>
    <source>
        <strain evidence="2">LRV0_1</strain>
    </source>
</reference>
<dbReference type="Pfam" id="PF18804">
    <property type="entry name" value="CxC3"/>
    <property type="match status" value="1"/>
</dbReference>
<dbReference type="EMBL" id="JAOYFB010000004">
    <property type="protein sequence ID" value="KAK4013877.1"/>
    <property type="molecule type" value="Genomic_DNA"/>
</dbReference>
<evidence type="ECO:0000313" key="2">
    <source>
        <dbReference type="EMBL" id="KAK4013877.1"/>
    </source>
</evidence>
<evidence type="ECO:0000259" key="1">
    <source>
        <dbReference type="Pfam" id="PF18804"/>
    </source>
</evidence>
<evidence type="ECO:0000313" key="3">
    <source>
        <dbReference type="Proteomes" id="UP001234178"/>
    </source>
</evidence>
<organism evidence="2 3">
    <name type="scientific">Daphnia magna</name>
    <dbReference type="NCBI Taxonomy" id="35525"/>
    <lineage>
        <taxon>Eukaryota</taxon>
        <taxon>Metazoa</taxon>
        <taxon>Ecdysozoa</taxon>
        <taxon>Arthropoda</taxon>
        <taxon>Crustacea</taxon>
        <taxon>Branchiopoda</taxon>
        <taxon>Diplostraca</taxon>
        <taxon>Cladocera</taxon>
        <taxon>Anomopoda</taxon>
        <taxon>Daphniidae</taxon>
        <taxon>Daphnia</taxon>
    </lineage>
</organism>
<sequence length="64" mass="7559">MDKEASTSDYICSVSLNNNDYLCEEENVWYHGHHQTPGTSQRKFIKSLERLSVENGRAMQHYFY</sequence>
<proteinExistence type="predicted"/>
<accession>A0ABQ9ZLR7</accession>
<dbReference type="InterPro" id="IPR040564">
    <property type="entry name" value="CxC3-like"/>
</dbReference>
<dbReference type="Proteomes" id="UP001234178">
    <property type="component" value="Unassembled WGS sequence"/>
</dbReference>
<protein>
    <recommendedName>
        <fullName evidence="1">CxC3 like cysteine cluster domain-containing protein</fullName>
    </recommendedName>
</protein>